<evidence type="ECO:0000256" key="3">
    <source>
        <dbReference type="SAM" id="Phobius"/>
    </source>
</evidence>
<dbReference type="Proteomes" id="UP000695022">
    <property type="component" value="Unplaced"/>
</dbReference>
<keyword evidence="1" id="KW-1015">Disulfide bond</keyword>
<dbReference type="Gene3D" id="2.10.25.10">
    <property type="entry name" value="Laminin"/>
    <property type="match status" value="1"/>
</dbReference>
<protein>
    <submittedName>
        <fullName evidence="7">Neurexin-3-like</fullName>
    </submittedName>
</protein>
<dbReference type="Pfam" id="PF02210">
    <property type="entry name" value="Laminin_G_2"/>
    <property type="match status" value="1"/>
</dbReference>
<keyword evidence="3" id="KW-0812">Transmembrane</keyword>
<keyword evidence="3" id="KW-1133">Transmembrane helix</keyword>
<feature type="domain" description="EGF-like" evidence="5">
    <location>
        <begin position="218"/>
        <end position="256"/>
    </location>
</feature>
<dbReference type="PROSITE" id="PS50025">
    <property type="entry name" value="LAM_G_DOMAIN"/>
    <property type="match status" value="1"/>
</dbReference>
<dbReference type="InterPro" id="IPR013320">
    <property type="entry name" value="ConA-like_dom_sf"/>
</dbReference>
<dbReference type="GeneID" id="106817617"/>
<dbReference type="PANTHER" id="PTHR15036">
    <property type="entry name" value="PIKACHURIN-LIKE PROTEIN"/>
    <property type="match status" value="1"/>
</dbReference>
<keyword evidence="6" id="KW-1185">Reference proteome</keyword>
<dbReference type="InterPro" id="IPR050372">
    <property type="entry name" value="Neurexin-related_CASP"/>
</dbReference>
<keyword evidence="2" id="KW-0245">EGF-like domain</keyword>
<sequence>MTLTSSSSSPCPPLVVVVVVVMATACALARGFVLEGSPSSYARFPRWPSAADADASLTFEFRTDQSDGLLMYTDDGGQTDFFELKLLGGAARLRMNLGGGAIALRAGSDLNDFAWHLVEVRRRGALTSLVVDDAPPRSAVVAAVDDGAFGNATTNSDVFFGGLPRFYHQRLSSLALPSVVFEPHYRGHVRNVVYVTAGGEGTTVRPRMIDSVGLRYNEVDKCEVENLCQHGGLCISTDTGAICSCSFVDYEGEFCET</sequence>
<reference evidence="7" key="1">
    <citation type="submission" date="2025-08" db="UniProtKB">
        <authorList>
            <consortium name="RefSeq"/>
        </authorList>
    </citation>
    <scope>IDENTIFICATION</scope>
</reference>
<dbReference type="SUPFAM" id="SSF49899">
    <property type="entry name" value="Concanavalin A-like lectins/glucanases"/>
    <property type="match status" value="1"/>
</dbReference>
<dbReference type="SUPFAM" id="SSF57196">
    <property type="entry name" value="EGF/Laminin"/>
    <property type="match status" value="1"/>
</dbReference>
<dbReference type="PROSITE" id="PS50026">
    <property type="entry name" value="EGF_3"/>
    <property type="match status" value="1"/>
</dbReference>
<dbReference type="RefSeq" id="XP_014677782.1">
    <property type="nucleotide sequence ID" value="XM_014822296.1"/>
</dbReference>
<comment type="caution">
    <text evidence="2">Lacks conserved residue(s) required for the propagation of feature annotation.</text>
</comment>
<feature type="non-terminal residue" evidence="7">
    <location>
        <position position="257"/>
    </location>
</feature>
<dbReference type="InterPro" id="IPR000742">
    <property type="entry name" value="EGF"/>
</dbReference>
<dbReference type="CDD" id="cd00110">
    <property type="entry name" value="LamG"/>
    <property type="match status" value="1"/>
</dbReference>
<dbReference type="InterPro" id="IPR001791">
    <property type="entry name" value="Laminin_G"/>
</dbReference>
<evidence type="ECO:0000256" key="1">
    <source>
        <dbReference type="ARBA" id="ARBA00023157"/>
    </source>
</evidence>
<dbReference type="Gene3D" id="2.60.120.200">
    <property type="match status" value="1"/>
</dbReference>
<dbReference type="SMART" id="SM00282">
    <property type="entry name" value="LamG"/>
    <property type="match status" value="1"/>
</dbReference>
<feature type="domain" description="Laminin G" evidence="4">
    <location>
        <begin position="31"/>
        <end position="222"/>
    </location>
</feature>
<keyword evidence="3" id="KW-0472">Membrane</keyword>
<dbReference type="CDD" id="cd00054">
    <property type="entry name" value="EGF_CA"/>
    <property type="match status" value="1"/>
</dbReference>
<dbReference type="PANTHER" id="PTHR15036:SF85">
    <property type="entry name" value="SP2353, ISOFORM A"/>
    <property type="match status" value="1"/>
</dbReference>
<feature type="transmembrane region" description="Helical" evidence="3">
    <location>
        <begin position="12"/>
        <end position="33"/>
    </location>
</feature>
<evidence type="ECO:0000313" key="6">
    <source>
        <dbReference type="Proteomes" id="UP000695022"/>
    </source>
</evidence>
<gene>
    <name evidence="7" type="primary">LOC106817617</name>
</gene>
<evidence type="ECO:0000313" key="7">
    <source>
        <dbReference type="RefSeq" id="XP_014677782.1"/>
    </source>
</evidence>
<evidence type="ECO:0000259" key="4">
    <source>
        <dbReference type="PROSITE" id="PS50025"/>
    </source>
</evidence>
<name>A0ABM1F011_PRICU</name>
<accession>A0ABM1F011</accession>
<evidence type="ECO:0000259" key="5">
    <source>
        <dbReference type="PROSITE" id="PS50026"/>
    </source>
</evidence>
<organism evidence="6 7">
    <name type="scientific">Priapulus caudatus</name>
    <name type="common">Priapulid worm</name>
    <dbReference type="NCBI Taxonomy" id="37621"/>
    <lineage>
        <taxon>Eukaryota</taxon>
        <taxon>Metazoa</taxon>
        <taxon>Ecdysozoa</taxon>
        <taxon>Scalidophora</taxon>
        <taxon>Priapulida</taxon>
        <taxon>Priapulimorpha</taxon>
        <taxon>Priapulimorphida</taxon>
        <taxon>Priapulidae</taxon>
        <taxon>Priapulus</taxon>
    </lineage>
</organism>
<proteinExistence type="predicted"/>
<evidence type="ECO:0000256" key="2">
    <source>
        <dbReference type="PROSITE-ProRule" id="PRU00076"/>
    </source>
</evidence>